<dbReference type="GO" id="GO:0003743">
    <property type="term" value="F:translation initiation factor activity"/>
    <property type="evidence" value="ECO:0007669"/>
    <property type="project" value="UniProtKB-KW"/>
</dbReference>
<evidence type="ECO:0000256" key="1">
    <source>
        <dbReference type="ARBA" id="ARBA00022741"/>
    </source>
</evidence>
<keyword evidence="1" id="KW-0547">Nucleotide-binding</keyword>
<feature type="domain" description="Tr-type G" evidence="3">
    <location>
        <begin position="21"/>
        <end position="98"/>
    </location>
</feature>
<keyword evidence="4" id="KW-0396">Initiation factor</keyword>
<sequence length="111" mass="12117">MDTIRPIIPTVSREAVDVCTRVTMLDTPGHKSFFNTRENAAAFADAALLLVDSVEGVTQGTAECVEILTAFHIPYAIVLTKCDEPASQVETVLEDLIQTHRIQIASWDTAT</sequence>
<keyword evidence="4" id="KW-0648">Protein biosynthesis</keyword>
<gene>
    <name evidence="4" type="primary">infB_38</name>
    <name evidence="4" type="ORF">CM83_101522</name>
</gene>
<accession>A0A0A9WY60</accession>
<proteinExistence type="predicted"/>
<evidence type="ECO:0000256" key="2">
    <source>
        <dbReference type="ARBA" id="ARBA00023134"/>
    </source>
</evidence>
<dbReference type="PANTHER" id="PTHR43381:SF5">
    <property type="entry name" value="TR-TYPE G DOMAIN-CONTAINING PROTEIN"/>
    <property type="match status" value="1"/>
</dbReference>
<dbReference type="GO" id="GO:0003924">
    <property type="term" value="F:GTPase activity"/>
    <property type="evidence" value="ECO:0007669"/>
    <property type="project" value="InterPro"/>
</dbReference>
<organism evidence="4">
    <name type="scientific">Lygus hesperus</name>
    <name type="common">Western plant bug</name>
    <dbReference type="NCBI Taxonomy" id="30085"/>
    <lineage>
        <taxon>Eukaryota</taxon>
        <taxon>Metazoa</taxon>
        <taxon>Ecdysozoa</taxon>
        <taxon>Arthropoda</taxon>
        <taxon>Hexapoda</taxon>
        <taxon>Insecta</taxon>
        <taxon>Pterygota</taxon>
        <taxon>Neoptera</taxon>
        <taxon>Paraneoptera</taxon>
        <taxon>Hemiptera</taxon>
        <taxon>Heteroptera</taxon>
        <taxon>Panheteroptera</taxon>
        <taxon>Cimicomorpha</taxon>
        <taxon>Miridae</taxon>
        <taxon>Mirini</taxon>
        <taxon>Lygus</taxon>
    </lineage>
</organism>
<dbReference type="InterPro" id="IPR015760">
    <property type="entry name" value="TIF_IF2"/>
</dbReference>
<dbReference type="AlphaFoldDB" id="A0A0A9WY60"/>
<dbReference type="InterPro" id="IPR000795">
    <property type="entry name" value="T_Tr_GTP-bd_dom"/>
</dbReference>
<dbReference type="GO" id="GO:0005737">
    <property type="term" value="C:cytoplasm"/>
    <property type="evidence" value="ECO:0007669"/>
    <property type="project" value="TreeGrafter"/>
</dbReference>
<dbReference type="InterPro" id="IPR027417">
    <property type="entry name" value="P-loop_NTPase"/>
</dbReference>
<reference evidence="4" key="1">
    <citation type="journal article" date="2014" name="PLoS ONE">
        <title>Transcriptome-Based Identification of ABC Transporters in the Western Tarnished Plant Bug Lygus hesperus.</title>
        <authorList>
            <person name="Hull J.J."/>
            <person name="Chaney K."/>
            <person name="Geib S.M."/>
            <person name="Fabrick J.A."/>
            <person name="Brent C.S."/>
            <person name="Walsh D."/>
            <person name="Lavine L.C."/>
        </authorList>
    </citation>
    <scope>NUCLEOTIDE SEQUENCE</scope>
</reference>
<evidence type="ECO:0000259" key="3">
    <source>
        <dbReference type="Pfam" id="PF00009"/>
    </source>
</evidence>
<dbReference type="EMBL" id="GBHO01030192">
    <property type="protein sequence ID" value="JAG13412.1"/>
    <property type="molecule type" value="Transcribed_RNA"/>
</dbReference>
<evidence type="ECO:0000313" key="4">
    <source>
        <dbReference type="EMBL" id="JAG13412.1"/>
    </source>
</evidence>
<dbReference type="PANTHER" id="PTHR43381">
    <property type="entry name" value="TRANSLATION INITIATION FACTOR IF-2-RELATED"/>
    <property type="match status" value="1"/>
</dbReference>
<reference evidence="4" key="2">
    <citation type="submission" date="2014-07" db="EMBL/GenBank/DDBJ databases">
        <authorList>
            <person name="Hull J."/>
        </authorList>
    </citation>
    <scope>NUCLEOTIDE SEQUENCE</scope>
</reference>
<dbReference type="GO" id="GO:0005525">
    <property type="term" value="F:GTP binding"/>
    <property type="evidence" value="ECO:0007669"/>
    <property type="project" value="UniProtKB-KW"/>
</dbReference>
<dbReference type="Gene3D" id="3.40.50.300">
    <property type="entry name" value="P-loop containing nucleotide triphosphate hydrolases"/>
    <property type="match status" value="1"/>
</dbReference>
<dbReference type="Pfam" id="PF00009">
    <property type="entry name" value="GTP_EFTU"/>
    <property type="match status" value="1"/>
</dbReference>
<keyword evidence="2" id="KW-0342">GTP-binding</keyword>
<dbReference type="SUPFAM" id="SSF52540">
    <property type="entry name" value="P-loop containing nucleoside triphosphate hydrolases"/>
    <property type="match status" value="1"/>
</dbReference>
<protein>
    <submittedName>
        <fullName evidence="4">Translation initiation factor IF-2</fullName>
    </submittedName>
</protein>
<name>A0A0A9WY60_LYGHE</name>